<dbReference type="InterPro" id="IPR005814">
    <property type="entry name" value="Aminotrans_3"/>
</dbReference>
<dbReference type="PANTHER" id="PTHR11986:SF79">
    <property type="entry name" value="ACETYLORNITHINE AMINOTRANSFERASE, MITOCHONDRIAL"/>
    <property type="match status" value="1"/>
</dbReference>
<name>A0AA45R4M4_9PSEU</name>
<dbReference type="InterPro" id="IPR015422">
    <property type="entry name" value="PyrdxlP-dep_Trfase_small"/>
</dbReference>
<evidence type="ECO:0000256" key="2">
    <source>
        <dbReference type="ARBA" id="ARBA00022576"/>
    </source>
</evidence>
<keyword evidence="2 6" id="KW-0032">Aminotransferase</keyword>
<comment type="similarity">
    <text evidence="5">Belongs to the class-III pyridoxal-phosphate-dependent aminotransferase family.</text>
</comment>
<evidence type="ECO:0000256" key="1">
    <source>
        <dbReference type="ARBA" id="ARBA00001933"/>
    </source>
</evidence>
<gene>
    <name evidence="6" type="ORF">KCV87_01975</name>
</gene>
<evidence type="ECO:0000313" key="7">
    <source>
        <dbReference type="Proteomes" id="UP000677152"/>
    </source>
</evidence>
<evidence type="ECO:0000256" key="4">
    <source>
        <dbReference type="ARBA" id="ARBA00022898"/>
    </source>
</evidence>
<dbReference type="SUPFAM" id="SSF53383">
    <property type="entry name" value="PLP-dependent transferases"/>
    <property type="match status" value="1"/>
</dbReference>
<dbReference type="InterPro" id="IPR015424">
    <property type="entry name" value="PyrdxlP-dep_Trfase"/>
</dbReference>
<dbReference type="GO" id="GO:0008483">
    <property type="term" value="F:transaminase activity"/>
    <property type="evidence" value="ECO:0007669"/>
    <property type="project" value="UniProtKB-KW"/>
</dbReference>
<dbReference type="Gene3D" id="3.40.640.10">
    <property type="entry name" value="Type I PLP-dependent aspartate aminotransferase-like (Major domain)"/>
    <property type="match status" value="1"/>
</dbReference>
<dbReference type="FunFam" id="3.40.640.10:FF:000004">
    <property type="entry name" value="Acetylornithine aminotransferase"/>
    <property type="match status" value="1"/>
</dbReference>
<organism evidence="6 7">
    <name type="scientific">Actinosynnema pretiosum subsp. pretiosum</name>
    <dbReference type="NCBI Taxonomy" id="103721"/>
    <lineage>
        <taxon>Bacteria</taxon>
        <taxon>Bacillati</taxon>
        <taxon>Actinomycetota</taxon>
        <taxon>Actinomycetes</taxon>
        <taxon>Pseudonocardiales</taxon>
        <taxon>Pseudonocardiaceae</taxon>
        <taxon>Actinosynnema</taxon>
    </lineage>
</organism>
<comment type="cofactor">
    <cofactor evidence="1">
        <name>pyridoxal 5'-phosphate</name>
        <dbReference type="ChEBI" id="CHEBI:597326"/>
    </cofactor>
</comment>
<dbReference type="Gene3D" id="3.90.1150.10">
    <property type="entry name" value="Aspartate Aminotransferase, domain 1"/>
    <property type="match status" value="1"/>
</dbReference>
<evidence type="ECO:0000313" key="6">
    <source>
        <dbReference type="EMBL" id="QUF04924.1"/>
    </source>
</evidence>
<reference evidence="6" key="1">
    <citation type="submission" date="2021-04" db="EMBL/GenBank/DDBJ databases">
        <title>Genomic sequence of Actinosynnema pretiosum subsp. pretiosum ATCC 31280 (C-14919).</title>
        <authorList>
            <person name="Bai L."/>
            <person name="Wang X."/>
            <person name="Xiao Y."/>
        </authorList>
    </citation>
    <scope>NUCLEOTIDE SEQUENCE</scope>
    <source>
        <strain evidence="6">ATCC 31280</strain>
    </source>
</reference>
<dbReference type="PANTHER" id="PTHR11986">
    <property type="entry name" value="AMINOTRANSFERASE CLASS III"/>
    <property type="match status" value="1"/>
</dbReference>
<dbReference type="InterPro" id="IPR015421">
    <property type="entry name" value="PyrdxlP-dep_Trfase_major"/>
</dbReference>
<dbReference type="Proteomes" id="UP000677152">
    <property type="component" value="Chromosome"/>
</dbReference>
<dbReference type="Pfam" id="PF00202">
    <property type="entry name" value="Aminotran_3"/>
    <property type="match status" value="1"/>
</dbReference>
<proteinExistence type="inferred from homology"/>
<dbReference type="EMBL" id="CP073249">
    <property type="protein sequence ID" value="QUF04924.1"/>
    <property type="molecule type" value="Genomic_DNA"/>
</dbReference>
<sequence>MDTTTQQGTTHHQDTTGGDLLAAYRAHLSAGRASLGEMFGGFWETASSGATVRTSDGESFVNCAGYGVFILGGTHPHVTEAVVAQVRANPLATRLLLEPVSAAAAKALVDVCPPGLSKVHFVGSGTEATETAIKMARANGKRRLITTANGYHGKTLGSLSVTARSVYQEKFQPLLPDVTVVPYGDVDAMEAALRDGPPACVIVEPVQGEGGVVFPPDGYLAALGRLRTEHDAFLVIDEILTGLGRLGRWWGHDPEAVTPDVMLVGKGLSGGVVPVAAAVATPAAYAPFDKDPFLHTSTFSAAPVAAAAAKAAIEAIVMEDAVAKAAKLGAELKHRIAESAARTCPHLVAEVRGEGLLIGVEMRDPGLAGELVLELIDGRVLVNHSMNNSHVLRLTPPATITADELDHVATTFDRALSTLAGRFPASS</sequence>
<dbReference type="PROSITE" id="PS00600">
    <property type="entry name" value="AA_TRANSFER_CLASS_3"/>
    <property type="match status" value="1"/>
</dbReference>
<keyword evidence="3" id="KW-0808">Transferase</keyword>
<dbReference type="AlphaFoldDB" id="A0AA45R4M4"/>
<evidence type="ECO:0000256" key="5">
    <source>
        <dbReference type="RuleBase" id="RU003560"/>
    </source>
</evidence>
<dbReference type="CDD" id="cd00610">
    <property type="entry name" value="OAT_like"/>
    <property type="match status" value="1"/>
</dbReference>
<accession>A0AA45R4M4</accession>
<dbReference type="GO" id="GO:0042802">
    <property type="term" value="F:identical protein binding"/>
    <property type="evidence" value="ECO:0007669"/>
    <property type="project" value="TreeGrafter"/>
</dbReference>
<dbReference type="GO" id="GO:0030170">
    <property type="term" value="F:pyridoxal phosphate binding"/>
    <property type="evidence" value="ECO:0007669"/>
    <property type="project" value="InterPro"/>
</dbReference>
<evidence type="ECO:0000256" key="3">
    <source>
        <dbReference type="ARBA" id="ARBA00022679"/>
    </source>
</evidence>
<dbReference type="InterPro" id="IPR050103">
    <property type="entry name" value="Class-III_PLP-dep_AT"/>
</dbReference>
<keyword evidence="4 5" id="KW-0663">Pyridoxal phosphate</keyword>
<dbReference type="InterPro" id="IPR049704">
    <property type="entry name" value="Aminotrans_3_PPA_site"/>
</dbReference>
<protein>
    <submittedName>
        <fullName evidence="6">Aspartate aminotransferase family protein</fullName>
    </submittedName>
</protein>